<keyword evidence="2" id="KW-1185">Reference proteome</keyword>
<comment type="caution">
    <text evidence="1">The sequence shown here is derived from an EMBL/GenBank/DDBJ whole genome shotgun (WGS) entry which is preliminary data.</text>
</comment>
<evidence type="ECO:0000313" key="1">
    <source>
        <dbReference type="EMBL" id="KKY39799.1"/>
    </source>
</evidence>
<dbReference type="AlphaFoldDB" id="A0A0G2G140"/>
<proteinExistence type="predicted"/>
<name>A0A0G2G140_9PEZI</name>
<gene>
    <name evidence="1" type="ORF">UCDDA912_g00114</name>
</gene>
<evidence type="ECO:0000313" key="2">
    <source>
        <dbReference type="Proteomes" id="UP000034680"/>
    </source>
</evidence>
<reference evidence="1 2" key="2">
    <citation type="submission" date="2015-05" db="EMBL/GenBank/DDBJ databases">
        <authorList>
            <person name="Morales-Cruz A."/>
            <person name="Amrine K.C."/>
            <person name="Cantu D."/>
        </authorList>
    </citation>
    <scope>NUCLEOTIDE SEQUENCE [LARGE SCALE GENOMIC DNA]</scope>
    <source>
        <strain evidence="1">DA912</strain>
    </source>
</reference>
<dbReference type="Proteomes" id="UP000034680">
    <property type="component" value="Unassembled WGS sequence"/>
</dbReference>
<organism evidence="1 2">
    <name type="scientific">Diaporthe ampelina</name>
    <dbReference type="NCBI Taxonomy" id="1214573"/>
    <lineage>
        <taxon>Eukaryota</taxon>
        <taxon>Fungi</taxon>
        <taxon>Dikarya</taxon>
        <taxon>Ascomycota</taxon>
        <taxon>Pezizomycotina</taxon>
        <taxon>Sordariomycetes</taxon>
        <taxon>Sordariomycetidae</taxon>
        <taxon>Diaporthales</taxon>
        <taxon>Diaporthaceae</taxon>
        <taxon>Diaporthe</taxon>
    </lineage>
</organism>
<accession>A0A0G2G140</accession>
<reference evidence="1 2" key="1">
    <citation type="submission" date="2015-05" db="EMBL/GenBank/DDBJ databases">
        <title>Distinctive expansion of gene families associated with plant cell wall degradation and secondary metabolism in the genomes of grapevine trunk pathogens.</title>
        <authorList>
            <person name="Lawrence D.P."/>
            <person name="Travadon R."/>
            <person name="Rolshausen P.E."/>
            <person name="Baumgartner K."/>
        </authorList>
    </citation>
    <scope>NUCLEOTIDE SEQUENCE [LARGE SCALE GENOMIC DNA]</scope>
    <source>
        <strain evidence="1">DA912</strain>
    </source>
</reference>
<dbReference type="OrthoDB" id="5203981at2759"/>
<dbReference type="EMBL" id="LCUC01000007">
    <property type="protein sequence ID" value="KKY39799.1"/>
    <property type="molecule type" value="Genomic_DNA"/>
</dbReference>
<sequence length="148" mass="16879">MLANNTRNDYYVDHLSAQHGIDIPSMRRTTDAWYLKRKTNNTLRSHIVQEAAELNELNTKISQLEGCLAVEPPAVPYQSRHGFDVTTIFETDQAQLPSKKSDLVTYLRDMRAERNKAGALYTRPGVTDTREAVLDDLETLLDELLDEE</sequence>
<protein>
    <submittedName>
        <fullName evidence="1">Uncharacterized protein</fullName>
    </submittedName>
</protein>